<gene>
    <name evidence="2" type="primary">LOC105366488</name>
</gene>
<name>A0AAJ6YS87_9HYME</name>
<sequence length="110" mass="12578">MELKTTDDENEKAICQNLTKTDLLAIKRKIFEIRQALDRLKSKASCAKKHNPNDLKISINKWKIVCQNALQIIYSELKESGQNPKITDILNMLGISKIVVNYSIVDDTFI</sequence>
<dbReference type="RefSeq" id="XP_011503247.1">
    <property type="nucleotide sequence ID" value="XM_011504945.1"/>
</dbReference>
<dbReference type="GeneID" id="105366488"/>
<dbReference type="Proteomes" id="UP000695007">
    <property type="component" value="Unplaced"/>
</dbReference>
<dbReference type="AlphaFoldDB" id="A0AAJ6YS87"/>
<protein>
    <submittedName>
        <fullName evidence="2">Uncharacterized protein LOC105366488</fullName>
    </submittedName>
</protein>
<proteinExistence type="predicted"/>
<organism evidence="1 2">
    <name type="scientific">Ceratosolen solmsi marchali</name>
    <dbReference type="NCBI Taxonomy" id="326594"/>
    <lineage>
        <taxon>Eukaryota</taxon>
        <taxon>Metazoa</taxon>
        <taxon>Ecdysozoa</taxon>
        <taxon>Arthropoda</taxon>
        <taxon>Hexapoda</taxon>
        <taxon>Insecta</taxon>
        <taxon>Pterygota</taxon>
        <taxon>Neoptera</taxon>
        <taxon>Endopterygota</taxon>
        <taxon>Hymenoptera</taxon>
        <taxon>Apocrita</taxon>
        <taxon>Proctotrupomorpha</taxon>
        <taxon>Chalcidoidea</taxon>
        <taxon>Agaonidae</taxon>
        <taxon>Agaoninae</taxon>
        <taxon>Ceratosolen</taxon>
    </lineage>
</organism>
<dbReference type="GO" id="GO:0003713">
    <property type="term" value="F:transcription coactivator activity"/>
    <property type="evidence" value="ECO:0007669"/>
    <property type="project" value="InterPro"/>
</dbReference>
<dbReference type="PANTHER" id="PTHR28643:SF1">
    <property type="entry name" value="SWI5-DEPENDENT RECOMBINATION DNA REPAIR PROTEIN 1 HOMOLOG"/>
    <property type="match status" value="1"/>
</dbReference>
<dbReference type="PANTHER" id="PTHR28643">
    <property type="entry name" value="SWI5-DEPENDENT RECOMBINATION DNA REPAIR PROTEIN 1 HOMOLOG"/>
    <property type="match status" value="1"/>
</dbReference>
<evidence type="ECO:0000313" key="1">
    <source>
        <dbReference type="Proteomes" id="UP000695007"/>
    </source>
</evidence>
<reference evidence="2" key="1">
    <citation type="submission" date="2025-08" db="UniProtKB">
        <authorList>
            <consortium name="RefSeq"/>
        </authorList>
    </citation>
    <scope>IDENTIFICATION</scope>
</reference>
<accession>A0AAJ6YS87</accession>
<dbReference type="GO" id="GO:0000724">
    <property type="term" value="P:double-strand break repair via homologous recombination"/>
    <property type="evidence" value="ECO:0007669"/>
    <property type="project" value="InterPro"/>
</dbReference>
<evidence type="ECO:0000313" key="2">
    <source>
        <dbReference type="RefSeq" id="XP_011503247.1"/>
    </source>
</evidence>
<keyword evidence="1" id="KW-1185">Reference proteome</keyword>
<dbReference type="GO" id="GO:0032798">
    <property type="term" value="C:Swi5-Sfr1 complex"/>
    <property type="evidence" value="ECO:0007669"/>
    <property type="project" value="InterPro"/>
</dbReference>
<dbReference type="InterPro" id="IPR042429">
    <property type="entry name" value="SFR1"/>
</dbReference>
<dbReference type="KEGG" id="csol:105366488"/>